<reference evidence="1 2" key="1">
    <citation type="submission" date="2019-08" db="EMBL/GenBank/DDBJ databases">
        <title>Complete genome sequence of Candidatus Uab amorphum.</title>
        <authorList>
            <person name="Shiratori T."/>
            <person name="Suzuki S."/>
            <person name="Kakizawa Y."/>
            <person name="Ishida K."/>
        </authorList>
    </citation>
    <scope>NUCLEOTIDE SEQUENCE [LARGE SCALE GENOMIC DNA]</scope>
    <source>
        <strain evidence="1 2">SRT547</strain>
    </source>
</reference>
<dbReference type="EMBL" id="AP019860">
    <property type="protein sequence ID" value="BBM87552.1"/>
    <property type="molecule type" value="Genomic_DNA"/>
</dbReference>
<evidence type="ECO:0000313" key="1">
    <source>
        <dbReference type="EMBL" id="BBM87552.1"/>
    </source>
</evidence>
<proteinExistence type="predicted"/>
<sequence length="755" mass="85376">MSHLKKRLCLIPMNDLTDCPGAIHHAIGSPHFDSLGAPKYPEPVVVAAKADIADTALPRCSILAVSCNTRPYQSYGPVMRTIFEKSEPHKYANVRRGMEGVMEVASVRHINPGGLGEQTDSILLGCISPMTGKTNRTIVNRVLGMFSEELNKLAPGSTLRMPLIGTGKARSQAATDDLFKSTVNLTISHFLDVLIPKNKYTPIRRLILVHPFEYEVSLIASTFAEKSIFLTILDKLGIDGTDKRQVYGLAYGEEEQNCIVETKNFPRALDCFDRAIDFLLKGDLKQAKRLASEGSMIDPSLKFIDMYISSLAARKKGLLDAIKMEALSCAQAGRLKDAYSIATALNHLNPGRKEREFVKSLKDCYISYAVAATEARLLYEHYMETQEALEAVYRGVDITTSNTDLGSTGRIPANLMDDIHPLKKVEAKISRRIIDNTTHIVVRKLMADEIELSGAKRALDNLFELHEHKKMTLPEEDEKACREMHELIDYIARNKEQIGSISLRQTVLEKLLALLPKHGTLHLEAGRYYLCGKSSAKSITRAEIVEAWSYFERGFYEQPRDYGLLSYMGLITFMQGAKFLIHAEEFFNLFAKLLDDELQNGRFAMHTIKSPSGEKVQIKHHDERCLLSYEYHEQYRENALIFARLAKALYDSEGTAAVSLYKEAIRTLSEIGRYDLAQLYDELLGETWVVLLCRNRRTFGSLNIPLIGEIPLDFLAVIYKKIKFYWRFNRLRTPKAHEVIKNCIRKMGESIRQSK</sequence>
<accession>A0A5S9F7S6</accession>
<dbReference type="KEGG" id="uam:UABAM_05964"/>
<organism evidence="1 2">
    <name type="scientific">Uabimicrobium amorphum</name>
    <dbReference type="NCBI Taxonomy" id="2596890"/>
    <lineage>
        <taxon>Bacteria</taxon>
        <taxon>Pseudomonadati</taxon>
        <taxon>Planctomycetota</taxon>
        <taxon>Candidatus Uabimicrobiia</taxon>
        <taxon>Candidatus Uabimicrobiales</taxon>
        <taxon>Candidatus Uabimicrobiaceae</taxon>
        <taxon>Candidatus Uabimicrobium</taxon>
    </lineage>
</organism>
<protein>
    <recommendedName>
        <fullName evidence="3">Macro domain-containing protein</fullName>
    </recommendedName>
</protein>
<evidence type="ECO:0008006" key="3">
    <source>
        <dbReference type="Google" id="ProtNLM"/>
    </source>
</evidence>
<gene>
    <name evidence="1" type="ORF">UABAM_05964</name>
</gene>
<dbReference type="RefSeq" id="WP_151971569.1">
    <property type="nucleotide sequence ID" value="NZ_AP019860.1"/>
</dbReference>
<name>A0A5S9F7S6_UABAM</name>
<dbReference type="AlphaFoldDB" id="A0A5S9F7S6"/>
<dbReference type="Proteomes" id="UP000326354">
    <property type="component" value="Chromosome"/>
</dbReference>
<evidence type="ECO:0000313" key="2">
    <source>
        <dbReference type="Proteomes" id="UP000326354"/>
    </source>
</evidence>
<keyword evidence="2" id="KW-1185">Reference proteome</keyword>